<reference evidence="1 2" key="1">
    <citation type="journal article" date="2014" name="PLoS ONE">
        <title>Genome Information of Methylobacterium oryzae, a Plant-Probiotic Methylotroph in the Phyllosphere.</title>
        <authorList>
            <person name="Kwak M.J."/>
            <person name="Jeong H."/>
            <person name="Madhaiyan M."/>
            <person name="Lee Y."/>
            <person name="Sa T.M."/>
            <person name="Oh T.K."/>
            <person name="Kim J.F."/>
        </authorList>
    </citation>
    <scope>NUCLEOTIDE SEQUENCE [LARGE SCALE GENOMIC DNA]</scope>
    <source>
        <strain evidence="1 2">CBMB20</strain>
    </source>
</reference>
<accession>A0A089NNT0</accession>
<evidence type="ECO:0000313" key="1">
    <source>
        <dbReference type="EMBL" id="AIQ88185.1"/>
    </source>
</evidence>
<dbReference type="EMBL" id="CP003811">
    <property type="protein sequence ID" value="AIQ88185.1"/>
    <property type="molecule type" value="Genomic_DNA"/>
</dbReference>
<keyword evidence="2" id="KW-1185">Reference proteome</keyword>
<sequence length="48" mass="5831">MGNPNIIFCLARFLSDSRQRRLDRASNQVIIFSCRVLIYLRFRSRWKI</sequence>
<protein>
    <submittedName>
        <fullName evidence="1">Protein of unassigned function</fullName>
    </submittedName>
</protein>
<name>A0A089NNT0_9HYPH</name>
<dbReference type="AlphaFoldDB" id="A0A089NNT0"/>
<dbReference type="HOGENOM" id="CLU_3154766_0_0_5"/>
<dbReference type="KEGG" id="mor:MOC_0430"/>
<evidence type="ECO:0000313" key="2">
    <source>
        <dbReference type="Proteomes" id="UP000029492"/>
    </source>
</evidence>
<organism evidence="1 2">
    <name type="scientific">Methylobacterium oryzae CBMB20</name>
    <dbReference type="NCBI Taxonomy" id="693986"/>
    <lineage>
        <taxon>Bacteria</taxon>
        <taxon>Pseudomonadati</taxon>
        <taxon>Pseudomonadota</taxon>
        <taxon>Alphaproteobacteria</taxon>
        <taxon>Hyphomicrobiales</taxon>
        <taxon>Methylobacteriaceae</taxon>
        <taxon>Methylobacterium</taxon>
    </lineage>
</organism>
<dbReference type="Proteomes" id="UP000029492">
    <property type="component" value="Chromosome"/>
</dbReference>
<gene>
    <name evidence="1" type="ORF">MOC_0430</name>
</gene>
<proteinExistence type="predicted"/>